<dbReference type="PANTHER" id="PTHR46593:SF1">
    <property type="entry name" value="TRANSMEMBRANE PROTEIN 64"/>
    <property type="match status" value="1"/>
</dbReference>
<reference evidence="3" key="2">
    <citation type="submission" date="2023-05" db="EMBL/GenBank/DDBJ databases">
        <authorList>
            <person name="Fouks B."/>
        </authorList>
    </citation>
    <scope>NUCLEOTIDE SEQUENCE</scope>
    <source>
        <strain evidence="3">Stay&amp;Tobe</strain>
        <tissue evidence="3">Testes</tissue>
    </source>
</reference>
<organism evidence="3 4">
    <name type="scientific">Diploptera punctata</name>
    <name type="common">Pacific beetle cockroach</name>
    <dbReference type="NCBI Taxonomy" id="6984"/>
    <lineage>
        <taxon>Eukaryota</taxon>
        <taxon>Metazoa</taxon>
        <taxon>Ecdysozoa</taxon>
        <taxon>Arthropoda</taxon>
        <taxon>Hexapoda</taxon>
        <taxon>Insecta</taxon>
        <taxon>Pterygota</taxon>
        <taxon>Neoptera</taxon>
        <taxon>Polyneoptera</taxon>
        <taxon>Dictyoptera</taxon>
        <taxon>Blattodea</taxon>
        <taxon>Blaberoidea</taxon>
        <taxon>Blaberidae</taxon>
        <taxon>Diplopterinae</taxon>
        <taxon>Diploptera</taxon>
    </lineage>
</organism>
<evidence type="ECO:0000313" key="3">
    <source>
        <dbReference type="EMBL" id="KAJ9575899.1"/>
    </source>
</evidence>
<sequence length="263" mass="29639">MADLEESVSTFRLIRGFVPFKLNWCNCLLLATTLFVIVILLYECKDYVKAILLWVESQEHWLICIIFLVMFTLVSFPFTWGYTFLVVASGYLFGVQRGLMTVVITGNLGVAIAHYAMRTFNKKFPILRLYNSDKMNAILMVVSGSRAFKVAMFARLTPIPFGLQNTVFAVSNIGSKEYLIATFIGLFPAQIINVYLGSTLRSMEEVLSNKSTAATGFIVFFQIVVGLSLMMYVIVKARGELRKALNTDIPQQNHKISHTLLDV</sequence>
<evidence type="ECO:0000313" key="4">
    <source>
        <dbReference type="Proteomes" id="UP001233999"/>
    </source>
</evidence>
<dbReference type="AlphaFoldDB" id="A0AAD7Z894"/>
<feature type="transmembrane region" description="Helical" evidence="1">
    <location>
        <begin position="60"/>
        <end position="87"/>
    </location>
</feature>
<dbReference type="PANTHER" id="PTHR46593">
    <property type="entry name" value="TRANSMEMBRANE PROTEIN 64"/>
    <property type="match status" value="1"/>
</dbReference>
<evidence type="ECO:0000256" key="1">
    <source>
        <dbReference type="SAM" id="Phobius"/>
    </source>
</evidence>
<feature type="transmembrane region" description="Helical" evidence="1">
    <location>
        <begin position="216"/>
        <end position="235"/>
    </location>
</feature>
<proteinExistence type="predicted"/>
<reference evidence="3" key="1">
    <citation type="journal article" date="2023" name="IScience">
        <title>Live-bearing cockroach genome reveals convergent evolutionary mechanisms linked to viviparity in insects and beyond.</title>
        <authorList>
            <person name="Fouks B."/>
            <person name="Harrison M.C."/>
            <person name="Mikhailova A.A."/>
            <person name="Marchal E."/>
            <person name="English S."/>
            <person name="Carruthers M."/>
            <person name="Jennings E.C."/>
            <person name="Chiamaka E.L."/>
            <person name="Frigard R.A."/>
            <person name="Pippel M."/>
            <person name="Attardo G.M."/>
            <person name="Benoit J.B."/>
            <person name="Bornberg-Bauer E."/>
            <person name="Tobe S.S."/>
        </authorList>
    </citation>
    <scope>NUCLEOTIDE SEQUENCE</scope>
    <source>
        <strain evidence="3">Stay&amp;Tobe</strain>
    </source>
</reference>
<dbReference type="InterPro" id="IPR032816">
    <property type="entry name" value="VTT_dom"/>
</dbReference>
<accession>A0AAD7Z894</accession>
<dbReference type="GO" id="GO:0005783">
    <property type="term" value="C:endoplasmic reticulum"/>
    <property type="evidence" value="ECO:0007669"/>
    <property type="project" value="TreeGrafter"/>
</dbReference>
<keyword evidence="4" id="KW-1185">Reference proteome</keyword>
<dbReference type="GO" id="GO:0051480">
    <property type="term" value="P:regulation of cytosolic calcium ion concentration"/>
    <property type="evidence" value="ECO:0007669"/>
    <property type="project" value="TreeGrafter"/>
</dbReference>
<dbReference type="Proteomes" id="UP001233999">
    <property type="component" value="Unassembled WGS sequence"/>
</dbReference>
<protein>
    <recommendedName>
        <fullName evidence="2">VTT domain-containing protein</fullName>
    </recommendedName>
</protein>
<name>A0AAD7Z894_DIPPU</name>
<dbReference type="EMBL" id="JASPKZ010009814">
    <property type="protein sequence ID" value="KAJ9575899.1"/>
    <property type="molecule type" value="Genomic_DNA"/>
</dbReference>
<feature type="domain" description="VTT" evidence="2">
    <location>
        <begin position="82"/>
        <end position="198"/>
    </location>
</feature>
<comment type="caution">
    <text evidence="3">The sequence shown here is derived from an EMBL/GenBank/DDBJ whole genome shotgun (WGS) entry which is preliminary data.</text>
</comment>
<gene>
    <name evidence="3" type="ORF">L9F63_007211</name>
</gene>
<keyword evidence="1" id="KW-0812">Transmembrane</keyword>
<evidence type="ECO:0000259" key="2">
    <source>
        <dbReference type="Pfam" id="PF09335"/>
    </source>
</evidence>
<feature type="transmembrane region" description="Helical" evidence="1">
    <location>
        <begin position="137"/>
        <end position="157"/>
    </location>
</feature>
<keyword evidence="1" id="KW-1133">Transmembrane helix</keyword>
<feature type="transmembrane region" description="Helical" evidence="1">
    <location>
        <begin position="22"/>
        <end position="40"/>
    </location>
</feature>
<dbReference type="InterPro" id="IPR053069">
    <property type="entry name" value="TVP38/TMEM64"/>
</dbReference>
<feature type="transmembrane region" description="Helical" evidence="1">
    <location>
        <begin position="178"/>
        <end position="196"/>
    </location>
</feature>
<feature type="transmembrane region" description="Helical" evidence="1">
    <location>
        <begin position="99"/>
        <end position="117"/>
    </location>
</feature>
<keyword evidence="1" id="KW-0472">Membrane</keyword>
<dbReference type="Pfam" id="PF09335">
    <property type="entry name" value="VTT_dom"/>
    <property type="match status" value="1"/>
</dbReference>